<reference evidence="7" key="3">
    <citation type="submission" date="2025-09" db="UniProtKB">
        <authorList>
            <consortium name="Ensembl"/>
        </authorList>
    </citation>
    <scope>IDENTIFICATION</scope>
</reference>
<dbReference type="InterPro" id="IPR005828">
    <property type="entry name" value="MFS_sugar_transport-like"/>
</dbReference>
<dbReference type="InterPro" id="IPR036259">
    <property type="entry name" value="MFS_trans_sf"/>
</dbReference>
<feature type="transmembrane region" description="Helical" evidence="5">
    <location>
        <begin position="167"/>
        <end position="189"/>
    </location>
</feature>
<dbReference type="Pfam" id="PF00083">
    <property type="entry name" value="Sugar_tr"/>
    <property type="match status" value="1"/>
</dbReference>
<feature type="transmembrane region" description="Helical" evidence="5">
    <location>
        <begin position="140"/>
        <end position="160"/>
    </location>
</feature>
<sequence>KDLDDLQEQLGGFTRYQILVCIGAAYLSYATAYIHQSGIYLSAVPVFRCAVPPLEDPTYGLSEAEIRNYTIPYDYEKQKYDTCHRYDLNLTNCYVNLTCIQPTNDVIPCDKGYHYDTDVYTMTTVTQWNLVCDRSILDTIANSLFFVGFFIGSAAYGPVGDWLGRKLAMLVFCVCHLIFGISLCFSPYFELYLCLRVLSAGSAIACFISVFVYTSEICPKHHRTVVGMFVFQSANIAHATLPGFAYALRTWSNLMFITGLISVPFILIWFILPESPRWLLSVGRSDAARQIMEKYAQSNSLHVRDEDWEMVVQDEKEKVKQRNAMESEKYSVIELFKRPLMRIISLAVVFGWFTANLVFYGLALNVGSLSGDPYTNAGINGAIEIVGTALILFAPWTGKRNLLCASFLFCSISCFASTTFCSTALETTSVVLAVMGKMGATSVFTIIYSLTSDIYPTVVRATGVGMGSMAARVGGVVTPFTLELQNSIPWLIQTIFGILSVFAFMTSLFFPETEKAVCLTSLDEAEIFYRQNMTLLNYITRSRDTVKYANGIKGTRITKL</sequence>
<protein>
    <recommendedName>
        <fullName evidence="6">Major facilitator superfamily (MFS) profile domain-containing protein</fullName>
    </recommendedName>
</protein>
<dbReference type="InterPro" id="IPR020846">
    <property type="entry name" value="MFS_dom"/>
</dbReference>
<dbReference type="Ensembl" id="ENSCINT00000034696.1">
    <property type="protein sequence ID" value="ENSCINP00000034169.1"/>
    <property type="gene ID" value="ENSCING00000023956.1"/>
</dbReference>
<feature type="transmembrane region" description="Helical" evidence="5">
    <location>
        <begin position="254"/>
        <end position="272"/>
    </location>
</feature>
<accession>H2XWY5</accession>
<name>H2XWY5_CIOIN</name>
<comment type="subcellular location">
    <subcellularLocation>
        <location evidence="1">Membrane</location>
        <topology evidence="1">Multi-pass membrane protein</topology>
    </subcellularLocation>
</comment>
<dbReference type="AlphaFoldDB" id="H2XWY5"/>
<keyword evidence="4 5" id="KW-0472">Membrane</keyword>
<evidence type="ECO:0000256" key="2">
    <source>
        <dbReference type="ARBA" id="ARBA00022692"/>
    </source>
</evidence>
<dbReference type="Proteomes" id="UP000008144">
    <property type="component" value="Unassembled WGS sequence"/>
</dbReference>
<proteinExistence type="predicted"/>
<feature type="transmembrane region" description="Helical" evidence="5">
    <location>
        <begin position="195"/>
        <end position="213"/>
    </location>
</feature>
<dbReference type="OMA" id="NVVGMWQ"/>
<dbReference type="GO" id="GO:0016020">
    <property type="term" value="C:membrane"/>
    <property type="evidence" value="ECO:0007669"/>
    <property type="project" value="UniProtKB-SubCell"/>
</dbReference>
<dbReference type="InParanoid" id="H2XWY5"/>
<feature type="transmembrane region" description="Helical" evidence="5">
    <location>
        <begin position="431"/>
        <end position="451"/>
    </location>
</feature>
<evidence type="ECO:0000256" key="3">
    <source>
        <dbReference type="ARBA" id="ARBA00022989"/>
    </source>
</evidence>
<feature type="transmembrane region" description="Helical" evidence="5">
    <location>
        <begin position="343"/>
        <end position="362"/>
    </location>
</feature>
<evidence type="ECO:0000313" key="7">
    <source>
        <dbReference type="Ensembl" id="ENSCINP00000034169.1"/>
    </source>
</evidence>
<reference evidence="7" key="2">
    <citation type="submission" date="2025-08" db="UniProtKB">
        <authorList>
            <consortium name="Ensembl"/>
        </authorList>
    </citation>
    <scope>IDENTIFICATION</scope>
</reference>
<evidence type="ECO:0000256" key="4">
    <source>
        <dbReference type="ARBA" id="ARBA00023136"/>
    </source>
</evidence>
<dbReference type="GO" id="GO:0022857">
    <property type="term" value="F:transmembrane transporter activity"/>
    <property type="evidence" value="ECO:0007669"/>
    <property type="project" value="InterPro"/>
</dbReference>
<evidence type="ECO:0000256" key="5">
    <source>
        <dbReference type="SAM" id="Phobius"/>
    </source>
</evidence>
<feature type="transmembrane region" description="Helical" evidence="5">
    <location>
        <begin position="225"/>
        <end position="248"/>
    </location>
</feature>
<dbReference type="HOGENOM" id="CLU_001265_33_4_1"/>
<dbReference type="Gene3D" id="1.20.1250.20">
    <property type="entry name" value="MFS general substrate transporter like domains"/>
    <property type="match status" value="1"/>
</dbReference>
<evidence type="ECO:0000259" key="6">
    <source>
        <dbReference type="PROSITE" id="PS50850"/>
    </source>
</evidence>
<keyword evidence="8" id="KW-1185">Reference proteome</keyword>
<dbReference type="CDD" id="cd17317">
    <property type="entry name" value="MFS_SLC22"/>
    <property type="match status" value="1"/>
</dbReference>
<dbReference type="SUPFAM" id="SSF103473">
    <property type="entry name" value="MFS general substrate transporter"/>
    <property type="match status" value="1"/>
</dbReference>
<dbReference type="PANTHER" id="PTHR24064">
    <property type="entry name" value="SOLUTE CARRIER FAMILY 22 MEMBER"/>
    <property type="match status" value="1"/>
</dbReference>
<organism evidence="7 8">
    <name type="scientific">Ciona intestinalis</name>
    <name type="common">Transparent sea squirt</name>
    <name type="synonym">Ascidia intestinalis</name>
    <dbReference type="NCBI Taxonomy" id="7719"/>
    <lineage>
        <taxon>Eukaryota</taxon>
        <taxon>Metazoa</taxon>
        <taxon>Chordata</taxon>
        <taxon>Tunicata</taxon>
        <taxon>Ascidiacea</taxon>
        <taxon>Phlebobranchia</taxon>
        <taxon>Cionidae</taxon>
        <taxon>Ciona</taxon>
    </lineage>
</organism>
<feature type="transmembrane region" description="Helical" evidence="5">
    <location>
        <begin position="374"/>
        <end position="395"/>
    </location>
</feature>
<feature type="domain" description="Major facilitator superfamily (MFS) profile" evidence="6">
    <location>
        <begin position="89"/>
        <end position="515"/>
    </location>
</feature>
<evidence type="ECO:0000313" key="8">
    <source>
        <dbReference type="Proteomes" id="UP000008144"/>
    </source>
</evidence>
<keyword evidence="3 5" id="KW-1133">Transmembrane helix</keyword>
<evidence type="ECO:0000256" key="1">
    <source>
        <dbReference type="ARBA" id="ARBA00004141"/>
    </source>
</evidence>
<dbReference type="GeneTree" id="ENSGT00940000162538"/>
<feature type="transmembrane region" description="Helical" evidence="5">
    <location>
        <begin position="402"/>
        <end position="425"/>
    </location>
</feature>
<keyword evidence="2 5" id="KW-0812">Transmembrane</keyword>
<feature type="transmembrane region" description="Helical" evidence="5">
    <location>
        <begin position="488"/>
        <end position="510"/>
    </location>
</feature>
<reference evidence="8" key="1">
    <citation type="journal article" date="2002" name="Science">
        <title>The draft genome of Ciona intestinalis: insights into chordate and vertebrate origins.</title>
        <authorList>
            <person name="Dehal P."/>
            <person name="Satou Y."/>
            <person name="Campbell R.K."/>
            <person name="Chapman J."/>
            <person name="Degnan B."/>
            <person name="De Tomaso A."/>
            <person name="Davidson B."/>
            <person name="Di Gregorio A."/>
            <person name="Gelpke M."/>
            <person name="Goodstein D.M."/>
            <person name="Harafuji N."/>
            <person name="Hastings K.E."/>
            <person name="Ho I."/>
            <person name="Hotta K."/>
            <person name="Huang W."/>
            <person name="Kawashima T."/>
            <person name="Lemaire P."/>
            <person name="Martinez D."/>
            <person name="Meinertzhagen I.A."/>
            <person name="Necula S."/>
            <person name="Nonaka M."/>
            <person name="Putnam N."/>
            <person name="Rash S."/>
            <person name="Saiga H."/>
            <person name="Satake M."/>
            <person name="Terry A."/>
            <person name="Yamada L."/>
            <person name="Wang H.G."/>
            <person name="Awazu S."/>
            <person name="Azumi K."/>
            <person name="Boore J."/>
            <person name="Branno M."/>
            <person name="Chin-Bow S."/>
            <person name="DeSantis R."/>
            <person name="Doyle S."/>
            <person name="Francino P."/>
            <person name="Keys D.N."/>
            <person name="Haga S."/>
            <person name="Hayashi H."/>
            <person name="Hino K."/>
            <person name="Imai K.S."/>
            <person name="Inaba K."/>
            <person name="Kano S."/>
            <person name="Kobayashi K."/>
            <person name="Kobayashi M."/>
            <person name="Lee B.I."/>
            <person name="Makabe K.W."/>
            <person name="Manohar C."/>
            <person name="Matassi G."/>
            <person name="Medina M."/>
            <person name="Mochizuki Y."/>
            <person name="Mount S."/>
            <person name="Morishita T."/>
            <person name="Miura S."/>
            <person name="Nakayama A."/>
            <person name="Nishizaka S."/>
            <person name="Nomoto H."/>
            <person name="Ohta F."/>
            <person name="Oishi K."/>
            <person name="Rigoutsos I."/>
            <person name="Sano M."/>
            <person name="Sasaki A."/>
            <person name="Sasakura Y."/>
            <person name="Shoguchi E."/>
            <person name="Shin-i T."/>
            <person name="Spagnuolo A."/>
            <person name="Stainier D."/>
            <person name="Suzuki M.M."/>
            <person name="Tassy O."/>
            <person name="Takatori N."/>
            <person name="Tokuoka M."/>
            <person name="Yagi K."/>
            <person name="Yoshizaki F."/>
            <person name="Wada S."/>
            <person name="Zhang C."/>
            <person name="Hyatt P.D."/>
            <person name="Larimer F."/>
            <person name="Detter C."/>
            <person name="Doggett N."/>
            <person name="Glavina T."/>
            <person name="Hawkins T."/>
            <person name="Richardson P."/>
            <person name="Lucas S."/>
            <person name="Kohara Y."/>
            <person name="Levine M."/>
            <person name="Satoh N."/>
            <person name="Rokhsar D.S."/>
        </authorList>
    </citation>
    <scope>NUCLEOTIDE SEQUENCE [LARGE SCALE GENOMIC DNA]</scope>
</reference>
<dbReference type="PROSITE" id="PS50850">
    <property type="entry name" value="MFS"/>
    <property type="match status" value="1"/>
</dbReference>
<dbReference type="STRING" id="7719.ENSCINP00000034169"/>